<keyword evidence="7 12" id="KW-1015">Disulfide bond</keyword>
<feature type="chain" id="PRO_5047403512" description="AA9 family lytic polysaccharide monooxygenase" evidence="14">
    <location>
        <begin position="20"/>
        <end position="387"/>
    </location>
</feature>
<evidence type="ECO:0000256" key="14">
    <source>
        <dbReference type="SAM" id="SignalP"/>
    </source>
</evidence>
<evidence type="ECO:0000256" key="4">
    <source>
        <dbReference type="ARBA" id="ARBA00022729"/>
    </source>
</evidence>
<evidence type="ECO:0000256" key="3">
    <source>
        <dbReference type="ARBA" id="ARBA00022525"/>
    </source>
</evidence>
<evidence type="ECO:0000256" key="13">
    <source>
        <dbReference type="SAM" id="MobiDB-lite"/>
    </source>
</evidence>
<evidence type="ECO:0000256" key="5">
    <source>
        <dbReference type="ARBA" id="ARBA00023001"/>
    </source>
</evidence>
<comment type="catalytic activity">
    <reaction evidence="11 12">
        <text>[(1-&gt;4)-beta-D-glucosyl]n+m + reduced acceptor + O2 = 4-dehydro-beta-D-glucosyl-[(1-&gt;4)-beta-D-glucosyl]n-1 + [(1-&gt;4)-beta-D-glucosyl]m + acceptor + H2O.</text>
        <dbReference type="EC" id="1.14.99.56"/>
    </reaction>
</comment>
<evidence type="ECO:0000256" key="2">
    <source>
        <dbReference type="ARBA" id="ARBA00004613"/>
    </source>
</evidence>
<evidence type="ECO:0000259" key="15">
    <source>
        <dbReference type="SMART" id="SM00236"/>
    </source>
</evidence>
<comment type="subcellular location">
    <subcellularLocation>
        <location evidence="2 12">Secreted</location>
    </subcellularLocation>
</comment>
<comment type="domain">
    <text evidence="12">Has a modular structure: an endo-beta-1,4-glucanase catalytic module at the N-terminus, a linker rich in serines and threonines, and a C-terminal carbohydrate-binding module (CBM).</text>
</comment>
<feature type="signal peptide" evidence="14">
    <location>
        <begin position="1"/>
        <end position="19"/>
    </location>
</feature>
<evidence type="ECO:0000313" key="17">
    <source>
        <dbReference type="Proteomes" id="UP001363622"/>
    </source>
</evidence>
<evidence type="ECO:0000256" key="12">
    <source>
        <dbReference type="RuleBase" id="RU368122"/>
    </source>
</evidence>
<dbReference type="InterPro" id="IPR049892">
    <property type="entry name" value="AA9"/>
</dbReference>
<dbReference type="PANTHER" id="PTHR33353">
    <property type="entry name" value="PUTATIVE (AFU_ORTHOLOGUE AFUA_1G12560)-RELATED"/>
    <property type="match status" value="1"/>
</dbReference>
<dbReference type="SMART" id="SM00236">
    <property type="entry name" value="fCBD"/>
    <property type="match status" value="1"/>
</dbReference>
<dbReference type="Proteomes" id="UP001363622">
    <property type="component" value="Unassembled WGS sequence"/>
</dbReference>
<feature type="region of interest" description="Disordered" evidence="13">
    <location>
        <begin position="259"/>
        <end position="286"/>
    </location>
</feature>
<proteinExistence type="inferred from homology"/>
<comment type="similarity">
    <text evidence="10">Belongs to the polysaccharide monooxygenase AA9 family.</text>
</comment>
<dbReference type="Pfam" id="PF03443">
    <property type="entry name" value="AA9"/>
    <property type="match status" value="1"/>
</dbReference>
<dbReference type="CDD" id="cd21175">
    <property type="entry name" value="LPMO_AA9"/>
    <property type="match status" value="1"/>
</dbReference>
<keyword evidence="9 12" id="KW-0624">Polysaccharide degradation</keyword>
<accession>A0ABR1KWD2</accession>
<evidence type="ECO:0000256" key="11">
    <source>
        <dbReference type="ARBA" id="ARBA00045077"/>
    </source>
</evidence>
<keyword evidence="3 12" id="KW-0964">Secreted</keyword>
<dbReference type="InterPro" id="IPR005103">
    <property type="entry name" value="AA9_LPMO"/>
</dbReference>
<protein>
    <recommendedName>
        <fullName evidence="12">AA9 family lytic polysaccharide monooxygenase</fullName>
        <ecNumber evidence="12">1.14.99.56</ecNumber>
    </recommendedName>
    <alternativeName>
        <fullName evidence="12">Endo-beta-1,4-glucanase</fullName>
    </alternativeName>
    <alternativeName>
        <fullName evidence="12">Glycosyl hydrolase 61 family protein</fullName>
    </alternativeName>
</protein>
<dbReference type="EC" id="1.14.99.56" evidence="12"/>
<dbReference type="InterPro" id="IPR000254">
    <property type="entry name" value="CBD"/>
</dbReference>
<keyword evidence="17" id="KW-1185">Reference proteome</keyword>
<feature type="compositionally biased region" description="Acidic residues" evidence="13">
    <location>
        <begin position="267"/>
        <end position="282"/>
    </location>
</feature>
<feature type="domain" description="CBM1" evidence="15">
    <location>
        <begin position="359"/>
        <end position="387"/>
    </location>
</feature>
<dbReference type="PANTHER" id="PTHR33353:SF17">
    <property type="entry name" value="ENDO-BETA-1,4-GLUCANASE D"/>
    <property type="match status" value="1"/>
</dbReference>
<keyword evidence="4 14" id="KW-0732">Signal</keyword>
<dbReference type="Gene3D" id="2.70.50.70">
    <property type="match status" value="1"/>
</dbReference>
<evidence type="ECO:0000256" key="10">
    <source>
        <dbReference type="ARBA" id="ARBA00044502"/>
    </source>
</evidence>
<gene>
    <name evidence="16" type="ORF">IWZ03DRAFT_412597</name>
</gene>
<keyword evidence="5 12" id="KW-0136">Cellulose degradation</keyword>
<comment type="function">
    <text evidence="12">Lytic polysaccharide monooxygenase (LMPO) that depolymerizes crystalline and amorphous polysaccharides via the oxidation of scissile alpha- or beta-(1-4)-glycosidic bonds, yielding C1 and/or C4 oxidation products. Catalysis by LPMOs requires the reduction of the active-site copper from Cu(II) to Cu(I) by a reducing agent and H(2)O(2) or O(2) as a cosubstrate.</text>
</comment>
<comment type="cofactor">
    <cofactor evidence="1">
        <name>Cu(2+)</name>
        <dbReference type="ChEBI" id="CHEBI:29036"/>
    </cofactor>
</comment>
<evidence type="ECO:0000313" key="16">
    <source>
        <dbReference type="EMBL" id="KAK7522477.1"/>
    </source>
</evidence>
<reference evidence="16 17" key="1">
    <citation type="submission" date="2024-04" db="EMBL/GenBank/DDBJ databases">
        <title>Phyllosticta paracitricarpa is synonymous to the EU quarantine fungus P. citricarpa based on phylogenomic analyses.</title>
        <authorList>
            <consortium name="Lawrence Berkeley National Laboratory"/>
            <person name="Van Ingen-Buijs V.A."/>
            <person name="Van Westerhoven A.C."/>
            <person name="Haridas S."/>
            <person name="Skiadas P."/>
            <person name="Martin F."/>
            <person name="Groenewald J.Z."/>
            <person name="Crous P.W."/>
            <person name="Seidl M.F."/>
        </authorList>
    </citation>
    <scope>NUCLEOTIDE SEQUENCE [LARGE SCALE GENOMIC DNA]</scope>
    <source>
        <strain evidence="16 17">CBS 123371</strain>
    </source>
</reference>
<dbReference type="EMBL" id="JBBPHU010000002">
    <property type="protein sequence ID" value="KAK7522477.1"/>
    <property type="molecule type" value="Genomic_DNA"/>
</dbReference>
<evidence type="ECO:0000256" key="9">
    <source>
        <dbReference type="ARBA" id="ARBA00023326"/>
    </source>
</evidence>
<comment type="caution">
    <text evidence="16">The sequence shown here is derived from an EMBL/GenBank/DDBJ whole genome shotgun (WGS) entry which is preliminary data.</text>
</comment>
<evidence type="ECO:0000256" key="7">
    <source>
        <dbReference type="ARBA" id="ARBA00023157"/>
    </source>
</evidence>
<sequence length="387" mass="38977">MKTTYGALALAATAKLACAHATVFAAWINDVDQGLGNSDSGYIRSPPNNDPIKDVTSTDMTCNVNNVETAKTLKVAPGDKVMTYMAEADKGGNGNGWVKLAEDGYSDGTWAVDTLISNKGKHSITIPEVTPGNYLLRPEIIALHEASNEGGAQFYLECVQIAVSGSGTTSLPEGVALPGAYKADDAGILFNMYGDFSTYQIPGPTVWDGASSGASATGAASVAATSAVASTPVAATSAAAVVQSSSAVVQSSSAVAAVATPSVSAPAEDDEDYDCDDEDETEATSSAVAVAATSAAASTPVTTPAAVTPSSAAAAGGNYISTTTETVFMSNIETTTVTVTAGAVGAASTPSSVAGTLAKKYESCSSSTDCEEGSTCKTWNNFYSQCV</sequence>
<name>A0ABR1KWD2_9PEZI</name>
<keyword evidence="8 12" id="KW-0119">Carbohydrate metabolism</keyword>
<evidence type="ECO:0000256" key="6">
    <source>
        <dbReference type="ARBA" id="ARBA00023008"/>
    </source>
</evidence>
<organism evidence="16 17">
    <name type="scientific">Phyllosticta citriasiana</name>
    <dbReference type="NCBI Taxonomy" id="595635"/>
    <lineage>
        <taxon>Eukaryota</taxon>
        <taxon>Fungi</taxon>
        <taxon>Dikarya</taxon>
        <taxon>Ascomycota</taxon>
        <taxon>Pezizomycotina</taxon>
        <taxon>Dothideomycetes</taxon>
        <taxon>Dothideomycetes incertae sedis</taxon>
        <taxon>Botryosphaeriales</taxon>
        <taxon>Phyllostictaceae</taxon>
        <taxon>Phyllosticta</taxon>
    </lineage>
</organism>
<evidence type="ECO:0000256" key="8">
    <source>
        <dbReference type="ARBA" id="ARBA00023277"/>
    </source>
</evidence>
<evidence type="ECO:0000256" key="1">
    <source>
        <dbReference type="ARBA" id="ARBA00001973"/>
    </source>
</evidence>
<keyword evidence="6" id="KW-0186">Copper</keyword>